<gene>
    <name evidence="2" type="ORF">J2I46_29575</name>
</gene>
<evidence type="ECO:0000313" key="2">
    <source>
        <dbReference type="EMBL" id="MBO0952766.1"/>
    </source>
</evidence>
<comment type="caution">
    <text evidence="2">The sequence shown here is derived from an EMBL/GenBank/DDBJ whole genome shotgun (WGS) entry which is preliminary data.</text>
</comment>
<feature type="transmembrane region" description="Helical" evidence="1">
    <location>
        <begin position="6"/>
        <end position="32"/>
    </location>
</feature>
<dbReference type="Proteomes" id="UP000664628">
    <property type="component" value="Unassembled WGS sequence"/>
</dbReference>
<accession>A0ABS3JRY2</accession>
<name>A0ABS3JRY2_9BACT</name>
<reference evidence="2 3" key="1">
    <citation type="submission" date="2021-03" db="EMBL/GenBank/DDBJ databases">
        <title>Fibrella sp. HMF5405 genome sequencing and assembly.</title>
        <authorList>
            <person name="Kang H."/>
            <person name="Kim H."/>
            <person name="Bae S."/>
            <person name="Joh K."/>
        </authorList>
    </citation>
    <scope>NUCLEOTIDE SEQUENCE [LARGE SCALE GENOMIC DNA]</scope>
    <source>
        <strain evidence="2 3">HMF5405</strain>
    </source>
</reference>
<organism evidence="2 3">
    <name type="scientific">Fibrella forsythiae</name>
    <dbReference type="NCBI Taxonomy" id="2817061"/>
    <lineage>
        <taxon>Bacteria</taxon>
        <taxon>Pseudomonadati</taxon>
        <taxon>Bacteroidota</taxon>
        <taxon>Cytophagia</taxon>
        <taxon>Cytophagales</taxon>
        <taxon>Spirosomataceae</taxon>
        <taxon>Fibrella</taxon>
    </lineage>
</organism>
<keyword evidence="1" id="KW-1133">Transmembrane helix</keyword>
<protein>
    <submittedName>
        <fullName evidence="2">Uncharacterized protein</fullName>
    </submittedName>
</protein>
<proteinExistence type="predicted"/>
<dbReference type="RefSeq" id="WP_207332717.1">
    <property type="nucleotide sequence ID" value="NZ_JAFMYW010000013.1"/>
</dbReference>
<keyword evidence="1" id="KW-0472">Membrane</keyword>
<keyword evidence="3" id="KW-1185">Reference proteome</keyword>
<keyword evidence="1" id="KW-0812">Transmembrane</keyword>
<evidence type="ECO:0000313" key="3">
    <source>
        <dbReference type="Proteomes" id="UP000664628"/>
    </source>
</evidence>
<dbReference type="EMBL" id="JAFMYW010000013">
    <property type="protein sequence ID" value="MBO0952766.1"/>
    <property type="molecule type" value="Genomic_DNA"/>
</dbReference>
<sequence>MLEKQIILALFVSLSFILDGLAIIRIYALIFLGPYVKSIYETAYRSS</sequence>
<evidence type="ECO:0000256" key="1">
    <source>
        <dbReference type="SAM" id="Phobius"/>
    </source>
</evidence>